<dbReference type="PANTHER" id="PTHR30572:SF4">
    <property type="entry name" value="ABC TRANSPORTER PERMEASE YTRF"/>
    <property type="match status" value="1"/>
</dbReference>
<evidence type="ECO:0000256" key="5">
    <source>
        <dbReference type="ARBA" id="ARBA00023136"/>
    </source>
</evidence>
<evidence type="ECO:0000256" key="6">
    <source>
        <dbReference type="ARBA" id="ARBA00038076"/>
    </source>
</evidence>
<evidence type="ECO:0000256" key="7">
    <source>
        <dbReference type="SAM" id="Phobius"/>
    </source>
</evidence>
<feature type="transmembrane region" description="Helical" evidence="7">
    <location>
        <begin position="755"/>
        <end position="775"/>
    </location>
</feature>
<comment type="similarity">
    <text evidence="6">Belongs to the ABC-4 integral membrane protein family.</text>
</comment>
<dbReference type="Proteomes" id="UP001432209">
    <property type="component" value="Chromosome"/>
</dbReference>
<dbReference type="InterPro" id="IPR050250">
    <property type="entry name" value="Macrolide_Exporter_MacB"/>
</dbReference>
<evidence type="ECO:0000313" key="9">
    <source>
        <dbReference type="EMBL" id="WUX53087.1"/>
    </source>
</evidence>
<protein>
    <submittedName>
        <fullName evidence="9">ABC transporter permease</fullName>
    </submittedName>
</protein>
<feature type="transmembrane region" description="Helical" evidence="7">
    <location>
        <begin position="431"/>
        <end position="453"/>
    </location>
</feature>
<feature type="transmembrane region" description="Helical" evidence="7">
    <location>
        <begin position="782"/>
        <end position="799"/>
    </location>
</feature>
<feature type="transmembrane region" description="Helical" evidence="7">
    <location>
        <begin position="401"/>
        <end position="419"/>
    </location>
</feature>
<evidence type="ECO:0000256" key="2">
    <source>
        <dbReference type="ARBA" id="ARBA00022475"/>
    </source>
</evidence>
<dbReference type="RefSeq" id="WP_329076701.1">
    <property type="nucleotide sequence ID" value="NZ_CP109389.1"/>
</dbReference>
<keyword evidence="4 7" id="KW-1133">Transmembrane helix</keyword>
<reference evidence="9" key="1">
    <citation type="submission" date="2022-10" db="EMBL/GenBank/DDBJ databases">
        <title>The complete genomes of actinobacterial strains from the NBC collection.</title>
        <authorList>
            <person name="Joergensen T.S."/>
            <person name="Alvarez Arevalo M."/>
            <person name="Sterndorff E.B."/>
            <person name="Faurdal D."/>
            <person name="Vuksanovic O."/>
            <person name="Mourched A.-S."/>
            <person name="Charusanti P."/>
            <person name="Shaw S."/>
            <person name="Blin K."/>
            <person name="Weber T."/>
        </authorList>
    </citation>
    <scope>NUCLEOTIDE SEQUENCE</scope>
    <source>
        <strain evidence="9">NBC_01432</strain>
    </source>
</reference>
<name>A0ABZ2A885_STRNV</name>
<dbReference type="InterPro" id="IPR003838">
    <property type="entry name" value="ABC3_permease_C"/>
</dbReference>
<dbReference type="EMBL" id="CP109495">
    <property type="protein sequence ID" value="WUX53087.1"/>
    <property type="molecule type" value="Genomic_DNA"/>
</dbReference>
<keyword evidence="3 7" id="KW-0812">Transmembrane</keyword>
<proteinExistence type="inferred from homology"/>
<evidence type="ECO:0000256" key="4">
    <source>
        <dbReference type="ARBA" id="ARBA00022989"/>
    </source>
</evidence>
<evidence type="ECO:0000256" key="1">
    <source>
        <dbReference type="ARBA" id="ARBA00004651"/>
    </source>
</evidence>
<dbReference type="PANTHER" id="PTHR30572">
    <property type="entry name" value="MEMBRANE COMPONENT OF TRANSPORTER-RELATED"/>
    <property type="match status" value="1"/>
</dbReference>
<evidence type="ECO:0000313" key="10">
    <source>
        <dbReference type="Proteomes" id="UP001432209"/>
    </source>
</evidence>
<sequence>MLTVAVQTLRTRWVSFLGTVVALVLGVAQIAAMGLLLATVLDLPDRPAERFAHAPAVVLPTDPAWDPAHHDLGVRSLPAAKGVSPRLLREVSAAGKPGDTVVDRAFYAQLAGGGDKDQVGHPWPVARFGGYTLTDGAAPATDREIVVAAGQARTGDKVTVLTAADGVGRYTVSGTVPPVEWENAVFFTDTEAARLAPRVNALVTLGPADSIRAVTGNQPTGTKAAVLTGRERHLADASAERDREALDNTATLVPVMASVAGTTAVFVVASTFAFAVVQRRREIALLRTVGATPRQVRRMIRNEALLVGAAASGVGTVLGLYGARWLADLLIGMGVSPPWFQVEPSLRPTVVAPLAAAFLVGLVVALCGAVAASRRAARIRPAEALGEASVDDAGMTPARRLLGVTGGICGIGLTAWIAVRSPGTVLSPNTYVVSLLVPVLVAAVLAPLAVGPLTRLLMWPFRRLAGPTAMLVRESVLTSRRRTAATAAPVLLTVGLTLSLFAATDSIGTARDNGPQQKVSSPYGLAPDGTPGISPRVVAKVARVDGVRIAAPVLTTVYTRDENRIEENDALAVDTAALKDMLKLRVTHGSLGDADPNSMVVPDRWGIPVGTRVQVLMADGTEAALRVSATYRALSGEDVAYLPPRFAGTGQYARDGLARRAYISLKPGTDPATATAAIGRAVAGTGARLTTTDALAASESTYTRQLTEVRQRSTAVIILLFCFVAILNTLLMATADRRRDLTVLRLTGATPRQVVRFFLAESLVTVAVGVTLALLASAVNLAGLWIALLQLFGTAPIVVPYAEMVAVAAASTLLAVAGTLLPVGAALRTRRGGAPDPKAEDAART</sequence>
<keyword evidence="2" id="KW-1003">Cell membrane</keyword>
<evidence type="ECO:0000256" key="3">
    <source>
        <dbReference type="ARBA" id="ARBA00022692"/>
    </source>
</evidence>
<feature type="transmembrane region" description="Helical" evidence="7">
    <location>
        <begin position="12"/>
        <end position="41"/>
    </location>
</feature>
<keyword evidence="5 7" id="KW-0472">Membrane</keyword>
<organism evidence="9 10">
    <name type="scientific">Streptomyces niveus</name>
    <name type="common">Streptomyces spheroides</name>
    <dbReference type="NCBI Taxonomy" id="193462"/>
    <lineage>
        <taxon>Bacteria</taxon>
        <taxon>Bacillati</taxon>
        <taxon>Actinomycetota</taxon>
        <taxon>Actinomycetes</taxon>
        <taxon>Kitasatosporales</taxon>
        <taxon>Streptomycetaceae</taxon>
        <taxon>Streptomyces</taxon>
    </lineage>
</organism>
<feature type="transmembrane region" description="Helical" evidence="7">
    <location>
        <begin position="252"/>
        <end position="277"/>
    </location>
</feature>
<evidence type="ECO:0000259" key="8">
    <source>
        <dbReference type="Pfam" id="PF02687"/>
    </source>
</evidence>
<dbReference type="Pfam" id="PF02687">
    <property type="entry name" value="FtsX"/>
    <property type="match status" value="2"/>
</dbReference>
<feature type="transmembrane region" description="Helical" evidence="7">
    <location>
        <begin position="805"/>
        <end position="827"/>
    </location>
</feature>
<feature type="transmembrane region" description="Helical" evidence="7">
    <location>
        <begin position="304"/>
        <end position="323"/>
    </location>
</feature>
<gene>
    <name evidence="9" type="ORF">OG442_16905</name>
</gene>
<keyword evidence="10" id="KW-1185">Reference proteome</keyword>
<comment type="subcellular location">
    <subcellularLocation>
        <location evidence="1">Cell membrane</location>
        <topology evidence="1">Multi-pass membrane protein</topology>
    </subcellularLocation>
</comment>
<accession>A0ABZ2A885</accession>
<feature type="domain" description="ABC3 transporter permease C-terminal" evidence="8">
    <location>
        <begin position="715"/>
        <end position="828"/>
    </location>
</feature>
<feature type="transmembrane region" description="Helical" evidence="7">
    <location>
        <begin position="714"/>
        <end position="735"/>
    </location>
</feature>
<feature type="transmembrane region" description="Helical" evidence="7">
    <location>
        <begin position="350"/>
        <end position="372"/>
    </location>
</feature>
<feature type="domain" description="ABC3 transporter permease C-terminal" evidence="8">
    <location>
        <begin position="256"/>
        <end position="380"/>
    </location>
</feature>